<proteinExistence type="predicted"/>
<protein>
    <submittedName>
        <fullName evidence="2">FMN-binding protein</fullName>
    </submittedName>
</protein>
<feature type="transmembrane region" description="Helical" evidence="1">
    <location>
        <begin position="12"/>
        <end position="36"/>
    </location>
</feature>
<reference evidence="2" key="2">
    <citation type="submission" date="2021-04" db="EMBL/GenBank/DDBJ databases">
        <authorList>
            <person name="Gilroy R."/>
        </authorList>
    </citation>
    <scope>NUCLEOTIDE SEQUENCE</scope>
    <source>
        <strain evidence="2">811</strain>
    </source>
</reference>
<dbReference type="Proteomes" id="UP000824204">
    <property type="component" value="Unassembled WGS sequence"/>
</dbReference>
<dbReference type="AlphaFoldDB" id="A0A9D2AGF2"/>
<evidence type="ECO:0000256" key="1">
    <source>
        <dbReference type="SAM" id="Phobius"/>
    </source>
</evidence>
<dbReference type="EMBL" id="DXFX01000072">
    <property type="protein sequence ID" value="HIX07960.1"/>
    <property type="molecule type" value="Genomic_DNA"/>
</dbReference>
<sequence length="181" mass="19784">MDKTKFRSMLQGVLVLAVIALCSGLLLGFFNMITYVDPLQSAYDRFAEDTGATFSKMTDPDGEEYENGLVLYYALSDDGKYHAFLASGKGGYGGDVQVYVYVSDNKITKAVLGENAETLWGTFEENFFDQFIGIDVTQKTSFLPSDVTTSSTAKLSIQAVSRAIDAVMTYYNQNVGGENNG</sequence>
<keyword evidence="1" id="KW-1133">Transmembrane helix</keyword>
<keyword evidence="1" id="KW-0472">Membrane</keyword>
<keyword evidence="1" id="KW-0812">Transmembrane</keyword>
<gene>
    <name evidence="2" type="ORF">H9741_05790</name>
</gene>
<reference evidence="2" key="1">
    <citation type="journal article" date="2021" name="PeerJ">
        <title>Extensive microbial diversity within the chicken gut microbiome revealed by metagenomics and culture.</title>
        <authorList>
            <person name="Gilroy R."/>
            <person name="Ravi A."/>
            <person name="Getino M."/>
            <person name="Pursley I."/>
            <person name="Horton D.L."/>
            <person name="Alikhan N.F."/>
            <person name="Baker D."/>
            <person name="Gharbi K."/>
            <person name="Hall N."/>
            <person name="Watson M."/>
            <person name="Adriaenssens E.M."/>
            <person name="Foster-Nyarko E."/>
            <person name="Jarju S."/>
            <person name="Secka A."/>
            <person name="Antonio M."/>
            <person name="Oren A."/>
            <person name="Chaudhuri R.R."/>
            <person name="La Ragione R."/>
            <person name="Hildebrand F."/>
            <person name="Pallen M.J."/>
        </authorList>
    </citation>
    <scope>NUCLEOTIDE SEQUENCE</scope>
    <source>
        <strain evidence="2">811</strain>
    </source>
</reference>
<organism evidence="2 3">
    <name type="scientific">Candidatus Borkfalkia faecipullorum</name>
    <dbReference type="NCBI Taxonomy" id="2838510"/>
    <lineage>
        <taxon>Bacteria</taxon>
        <taxon>Bacillati</taxon>
        <taxon>Bacillota</taxon>
        <taxon>Clostridia</taxon>
        <taxon>Christensenellales</taxon>
        <taxon>Christensenellaceae</taxon>
        <taxon>Candidatus Borkfalkia</taxon>
    </lineage>
</organism>
<comment type="caution">
    <text evidence="2">The sequence shown here is derived from an EMBL/GenBank/DDBJ whole genome shotgun (WGS) entry which is preliminary data.</text>
</comment>
<accession>A0A9D2AGF2</accession>
<dbReference type="GO" id="GO:0016020">
    <property type="term" value="C:membrane"/>
    <property type="evidence" value="ECO:0007669"/>
    <property type="project" value="InterPro"/>
</dbReference>
<evidence type="ECO:0000313" key="2">
    <source>
        <dbReference type="EMBL" id="HIX07960.1"/>
    </source>
</evidence>
<evidence type="ECO:0000313" key="3">
    <source>
        <dbReference type="Proteomes" id="UP000824204"/>
    </source>
</evidence>
<name>A0A9D2AGF2_9FIRM</name>
<dbReference type="GO" id="GO:0010181">
    <property type="term" value="F:FMN binding"/>
    <property type="evidence" value="ECO:0007669"/>
    <property type="project" value="InterPro"/>
</dbReference>